<evidence type="ECO:0000313" key="2">
    <source>
        <dbReference type="Proteomes" id="UP000783796"/>
    </source>
</evidence>
<dbReference type="AlphaFoldDB" id="A0A948WY76"/>
<sequence length="88" mass="10240">MAVTLPIDNENRMVNAILEMIRTQDLKVKQKIQLILKQEIEEEERAVSAINGIDTRPYTLEELYGILKDDGQPYNAKRNEYLNDKYGL</sequence>
<reference evidence="1" key="1">
    <citation type="journal article" date="2021" name="PeerJ">
        <title>Extensive microbial diversity within the chicken gut microbiome revealed by metagenomics and culture.</title>
        <authorList>
            <person name="Gilroy R."/>
            <person name="Ravi A."/>
            <person name="Getino M."/>
            <person name="Pursley I."/>
            <person name="Horton D.L."/>
            <person name="Alikhan N.F."/>
            <person name="Baker D."/>
            <person name="Gharbi K."/>
            <person name="Hall N."/>
            <person name="Watson M."/>
            <person name="Adriaenssens E.M."/>
            <person name="Foster-Nyarko E."/>
            <person name="Jarju S."/>
            <person name="Secka A."/>
            <person name="Antonio M."/>
            <person name="Oren A."/>
            <person name="Chaudhuri R.R."/>
            <person name="La Ragione R."/>
            <person name="Hildebrand F."/>
            <person name="Pallen M.J."/>
        </authorList>
    </citation>
    <scope>NUCLEOTIDE SEQUENCE</scope>
    <source>
        <strain evidence="1">G4-2901</strain>
    </source>
</reference>
<evidence type="ECO:0000313" key="1">
    <source>
        <dbReference type="EMBL" id="MBU3837103.1"/>
    </source>
</evidence>
<reference evidence="1" key="2">
    <citation type="submission" date="2021-04" db="EMBL/GenBank/DDBJ databases">
        <authorList>
            <person name="Gilroy R."/>
        </authorList>
    </citation>
    <scope>NUCLEOTIDE SEQUENCE</scope>
    <source>
        <strain evidence="1">G4-2901</strain>
    </source>
</reference>
<comment type="caution">
    <text evidence="1">The sequence shown here is derived from an EMBL/GenBank/DDBJ whole genome shotgun (WGS) entry which is preliminary data.</text>
</comment>
<organism evidence="1 2">
    <name type="scientific">Candidatus Phocaeicola faecigallinarum</name>
    <dbReference type="NCBI Taxonomy" id="2838732"/>
    <lineage>
        <taxon>Bacteria</taxon>
        <taxon>Pseudomonadati</taxon>
        <taxon>Bacteroidota</taxon>
        <taxon>Bacteroidia</taxon>
        <taxon>Bacteroidales</taxon>
        <taxon>Bacteroidaceae</taxon>
        <taxon>Phocaeicola</taxon>
    </lineage>
</organism>
<proteinExistence type="predicted"/>
<gene>
    <name evidence="1" type="ORF">H9777_01990</name>
</gene>
<dbReference type="EMBL" id="JAHLFW010000019">
    <property type="protein sequence ID" value="MBU3837103.1"/>
    <property type="molecule type" value="Genomic_DNA"/>
</dbReference>
<name>A0A948WY76_9BACT</name>
<protein>
    <submittedName>
        <fullName evidence="1">Uncharacterized protein</fullName>
    </submittedName>
</protein>
<accession>A0A948WY76</accession>
<dbReference type="Proteomes" id="UP000783796">
    <property type="component" value="Unassembled WGS sequence"/>
</dbReference>